<dbReference type="PROSITE" id="PS51000">
    <property type="entry name" value="HTH_DEOR_2"/>
    <property type="match status" value="1"/>
</dbReference>
<dbReference type="AlphaFoldDB" id="A0A4Y8Q6H6"/>
<dbReference type="RefSeq" id="WP_134751170.1">
    <property type="nucleotide sequence ID" value="NZ_MYFO02000006.1"/>
</dbReference>
<dbReference type="PANTHER" id="PTHR30363">
    <property type="entry name" value="HTH-TYPE TRANSCRIPTIONAL REGULATOR SRLR-RELATED"/>
    <property type="match status" value="1"/>
</dbReference>
<dbReference type="InterPro" id="IPR014036">
    <property type="entry name" value="DeoR-like_C"/>
</dbReference>
<dbReference type="SMART" id="SM00420">
    <property type="entry name" value="HTH_DEOR"/>
    <property type="match status" value="1"/>
</dbReference>
<comment type="caution">
    <text evidence="5">The sequence shown here is derived from an EMBL/GenBank/DDBJ whole genome shotgun (WGS) entry which is preliminary data.</text>
</comment>
<sequence>MFQEERLILIEEYLKSHKRITIEQICELYGVSRDTARRDMVKLEEQSRIIRTRGGAILPTLSKVVGDYEQRLQEESGSKKSIGQAAAALVQDGDYVLMDASTTVLQAALALRSVNNVVVTSSIQIAAALTSRADTTIHMLGGLLNKKHHCVTGAKAMQMLSDYHVDKVLIGTCGITSDGLTSPNEEDSYLDREMIRRADQVIVLVDHSKFGKKLFHRLADFEEIDVLVTDREPDADIREKLQACNVELVIAGGMNDDSIVCN</sequence>
<dbReference type="PROSITE" id="PS00894">
    <property type="entry name" value="HTH_DEOR_1"/>
    <property type="match status" value="1"/>
</dbReference>
<keyword evidence="2" id="KW-0238">DNA-binding</keyword>
<evidence type="ECO:0000313" key="6">
    <source>
        <dbReference type="Proteomes" id="UP000298246"/>
    </source>
</evidence>
<dbReference type="PRINTS" id="PR00037">
    <property type="entry name" value="HTHLACR"/>
</dbReference>
<dbReference type="InterPro" id="IPR036390">
    <property type="entry name" value="WH_DNA-bd_sf"/>
</dbReference>
<dbReference type="Pfam" id="PF00455">
    <property type="entry name" value="DeoRC"/>
    <property type="match status" value="1"/>
</dbReference>
<dbReference type="InterPro" id="IPR036388">
    <property type="entry name" value="WH-like_DNA-bd_sf"/>
</dbReference>
<accession>A0A4Y8Q6H6</accession>
<dbReference type="Pfam" id="PF08220">
    <property type="entry name" value="HTH_DeoR"/>
    <property type="match status" value="1"/>
</dbReference>
<evidence type="ECO:0000256" key="2">
    <source>
        <dbReference type="ARBA" id="ARBA00023125"/>
    </source>
</evidence>
<dbReference type="SMART" id="SM01134">
    <property type="entry name" value="DeoRC"/>
    <property type="match status" value="1"/>
</dbReference>
<dbReference type="InterPro" id="IPR050313">
    <property type="entry name" value="Carb_Metab_HTH_regulators"/>
</dbReference>
<reference evidence="5 6" key="1">
    <citation type="submission" date="2017-03" db="EMBL/GenBank/DDBJ databases">
        <title>Isolation of Levoglucosan Utilizing Bacteria.</title>
        <authorList>
            <person name="Arya A.S."/>
        </authorList>
    </citation>
    <scope>NUCLEOTIDE SEQUENCE [LARGE SCALE GENOMIC DNA]</scope>
    <source>
        <strain evidence="5 6">MEC069</strain>
    </source>
</reference>
<name>A0A4Y8Q6H6_9BACL</name>
<protein>
    <submittedName>
        <fullName evidence="5">DeoR family transcriptional regulator</fullName>
    </submittedName>
</protein>
<dbReference type="InterPro" id="IPR037171">
    <property type="entry name" value="NagB/RpiA_transferase-like"/>
</dbReference>
<dbReference type="PANTHER" id="PTHR30363:SF51">
    <property type="entry name" value="HTH-TYPE TRANSCRIPTIONAL REPRESSOR GLCR"/>
    <property type="match status" value="1"/>
</dbReference>
<dbReference type="SUPFAM" id="SSF46785">
    <property type="entry name" value="Winged helix' DNA-binding domain"/>
    <property type="match status" value="1"/>
</dbReference>
<proteinExistence type="predicted"/>
<evidence type="ECO:0000256" key="1">
    <source>
        <dbReference type="ARBA" id="ARBA00023015"/>
    </source>
</evidence>
<evidence type="ECO:0000259" key="4">
    <source>
        <dbReference type="PROSITE" id="PS51000"/>
    </source>
</evidence>
<feature type="domain" description="HTH deoR-type" evidence="4">
    <location>
        <begin position="3"/>
        <end position="58"/>
    </location>
</feature>
<dbReference type="GO" id="GO:0003677">
    <property type="term" value="F:DNA binding"/>
    <property type="evidence" value="ECO:0007669"/>
    <property type="project" value="UniProtKB-KW"/>
</dbReference>
<dbReference type="InterPro" id="IPR001034">
    <property type="entry name" value="DeoR_HTH"/>
</dbReference>
<dbReference type="Proteomes" id="UP000298246">
    <property type="component" value="Unassembled WGS sequence"/>
</dbReference>
<organism evidence="5 6">
    <name type="scientific">Paenibacillus athensensis</name>
    <dbReference type="NCBI Taxonomy" id="1967502"/>
    <lineage>
        <taxon>Bacteria</taxon>
        <taxon>Bacillati</taxon>
        <taxon>Bacillota</taxon>
        <taxon>Bacilli</taxon>
        <taxon>Bacillales</taxon>
        <taxon>Paenibacillaceae</taxon>
        <taxon>Paenibacillus</taxon>
    </lineage>
</organism>
<dbReference type="Gene3D" id="1.10.10.10">
    <property type="entry name" value="Winged helix-like DNA-binding domain superfamily/Winged helix DNA-binding domain"/>
    <property type="match status" value="1"/>
</dbReference>
<gene>
    <name evidence="5" type="ORF">B5M42_07100</name>
</gene>
<dbReference type="OrthoDB" id="9798651at2"/>
<evidence type="ECO:0000256" key="3">
    <source>
        <dbReference type="ARBA" id="ARBA00023163"/>
    </source>
</evidence>
<dbReference type="EMBL" id="MYFO01000006">
    <property type="protein sequence ID" value="TFE89850.1"/>
    <property type="molecule type" value="Genomic_DNA"/>
</dbReference>
<dbReference type="InterPro" id="IPR018356">
    <property type="entry name" value="Tscrpt_reg_HTH_DeoR_CS"/>
</dbReference>
<dbReference type="SUPFAM" id="SSF100950">
    <property type="entry name" value="NagB/RpiA/CoA transferase-like"/>
    <property type="match status" value="1"/>
</dbReference>
<keyword evidence="6" id="KW-1185">Reference proteome</keyword>
<evidence type="ECO:0000313" key="5">
    <source>
        <dbReference type="EMBL" id="TFE89850.1"/>
    </source>
</evidence>
<keyword evidence="3" id="KW-0804">Transcription</keyword>
<dbReference type="GO" id="GO:0003700">
    <property type="term" value="F:DNA-binding transcription factor activity"/>
    <property type="evidence" value="ECO:0007669"/>
    <property type="project" value="InterPro"/>
</dbReference>
<keyword evidence="1" id="KW-0805">Transcription regulation</keyword>
<dbReference type="Gene3D" id="3.40.50.1360">
    <property type="match status" value="1"/>
</dbReference>